<accession>A0AAN9PC68</accession>
<comment type="caution">
    <text evidence="1">The sequence shown here is derived from an EMBL/GenBank/DDBJ whole genome shotgun (WGS) entry which is preliminary data.</text>
</comment>
<keyword evidence="2" id="KW-1185">Reference proteome</keyword>
<organism evidence="1 2">
    <name type="scientific">Clitoria ternatea</name>
    <name type="common">Butterfly pea</name>
    <dbReference type="NCBI Taxonomy" id="43366"/>
    <lineage>
        <taxon>Eukaryota</taxon>
        <taxon>Viridiplantae</taxon>
        <taxon>Streptophyta</taxon>
        <taxon>Embryophyta</taxon>
        <taxon>Tracheophyta</taxon>
        <taxon>Spermatophyta</taxon>
        <taxon>Magnoliopsida</taxon>
        <taxon>eudicotyledons</taxon>
        <taxon>Gunneridae</taxon>
        <taxon>Pentapetalae</taxon>
        <taxon>rosids</taxon>
        <taxon>fabids</taxon>
        <taxon>Fabales</taxon>
        <taxon>Fabaceae</taxon>
        <taxon>Papilionoideae</taxon>
        <taxon>50 kb inversion clade</taxon>
        <taxon>NPAAA clade</taxon>
        <taxon>indigoferoid/millettioid clade</taxon>
        <taxon>Phaseoleae</taxon>
        <taxon>Clitoria</taxon>
    </lineage>
</organism>
<gene>
    <name evidence="1" type="ORF">RJT34_16346</name>
</gene>
<evidence type="ECO:0000313" key="2">
    <source>
        <dbReference type="Proteomes" id="UP001359559"/>
    </source>
</evidence>
<dbReference type="Proteomes" id="UP001359559">
    <property type="component" value="Unassembled WGS sequence"/>
</dbReference>
<evidence type="ECO:0000313" key="1">
    <source>
        <dbReference type="EMBL" id="KAK7293480.1"/>
    </source>
</evidence>
<sequence length="95" mass="11540">MYMLYNMDHPKAFTSFLYVLITNGMDNKRKWGRFFFLNRSKLAVNCATEISITVHDFRTYTVNEWLANSEMSRFFSCLSREKYDRRQRKKMTFPP</sequence>
<dbReference type="AlphaFoldDB" id="A0AAN9PC68"/>
<name>A0AAN9PC68_CLITE</name>
<reference evidence="1 2" key="1">
    <citation type="submission" date="2024-01" db="EMBL/GenBank/DDBJ databases">
        <title>The genomes of 5 underutilized Papilionoideae crops provide insights into root nodulation and disease resistance.</title>
        <authorList>
            <person name="Yuan L."/>
        </authorList>
    </citation>
    <scope>NUCLEOTIDE SEQUENCE [LARGE SCALE GENOMIC DNA]</scope>
    <source>
        <strain evidence="1">LY-2023</strain>
        <tissue evidence="1">Leaf</tissue>
    </source>
</reference>
<dbReference type="EMBL" id="JAYKXN010000004">
    <property type="protein sequence ID" value="KAK7293480.1"/>
    <property type="molecule type" value="Genomic_DNA"/>
</dbReference>
<proteinExistence type="predicted"/>
<protein>
    <submittedName>
        <fullName evidence="1">Uncharacterized protein</fullName>
    </submittedName>
</protein>